<evidence type="ECO:0000259" key="2">
    <source>
        <dbReference type="PROSITE" id="PS50003"/>
    </source>
</evidence>
<dbReference type="SMART" id="SM00233">
    <property type="entry name" value="PH"/>
    <property type="match status" value="1"/>
</dbReference>
<dbReference type="SUPFAM" id="SSF47769">
    <property type="entry name" value="SAM/Pointed domain"/>
    <property type="match status" value="1"/>
</dbReference>
<feature type="compositionally biased region" description="Low complexity" evidence="1">
    <location>
        <begin position="553"/>
        <end position="576"/>
    </location>
</feature>
<dbReference type="Pfam" id="PF07647">
    <property type="entry name" value="SAM_2"/>
    <property type="match status" value="1"/>
</dbReference>
<dbReference type="InterPro" id="IPR011993">
    <property type="entry name" value="PH-like_dom_sf"/>
</dbReference>
<organism evidence="4 5">
    <name type="scientific">Escovopsis weberi</name>
    <dbReference type="NCBI Taxonomy" id="150374"/>
    <lineage>
        <taxon>Eukaryota</taxon>
        <taxon>Fungi</taxon>
        <taxon>Dikarya</taxon>
        <taxon>Ascomycota</taxon>
        <taxon>Pezizomycotina</taxon>
        <taxon>Sordariomycetes</taxon>
        <taxon>Hypocreomycetidae</taxon>
        <taxon>Hypocreales</taxon>
        <taxon>Hypocreaceae</taxon>
        <taxon>Escovopsis</taxon>
    </lineage>
</organism>
<dbReference type="InterPro" id="IPR013761">
    <property type="entry name" value="SAM/pointed_sf"/>
</dbReference>
<feature type="region of interest" description="Disordered" evidence="1">
    <location>
        <begin position="101"/>
        <end position="123"/>
    </location>
</feature>
<dbReference type="Gene3D" id="2.30.29.30">
    <property type="entry name" value="Pleckstrin-homology domain (PH domain)/Phosphotyrosine-binding domain (PTB)"/>
    <property type="match status" value="1"/>
</dbReference>
<feature type="compositionally biased region" description="Low complexity" evidence="1">
    <location>
        <begin position="445"/>
        <end position="457"/>
    </location>
</feature>
<feature type="compositionally biased region" description="Pro residues" evidence="1">
    <location>
        <begin position="427"/>
        <end position="436"/>
    </location>
</feature>
<feature type="compositionally biased region" description="Polar residues" evidence="1">
    <location>
        <begin position="518"/>
        <end position="531"/>
    </location>
</feature>
<evidence type="ECO:0000313" key="4">
    <source>
        <dbReference type="EMBL" id="KOS18952.1"/>
    </source>
</evidence>
<feature type="region of interest" description="Disordered" evidence="1">
    <location>
        <begin position="407"/>
        <end position="485"/>
    </location>
</feature>
<evidence type="ECO:0000256" key="1">
    <source>
        <dbReference type="SAM" id="MobiDB-lite"/>
    </source>
</evidence>
<feature type="region of interest" description="Disordered" evidence="1">
    <location>
        <begin position="745"/>
        <end position="764"/>
    </location>
</feature>
<reference evidence="4 5" key="1">
    <citation type="submission" date="2015-07" db="EMBL/GenBank/DDBJ databases">
        <title>The genome of the fungus Escovopsis weberi, a specialized disease agent of ant agriculture.</title>
        <authorList>
            <person name="de Man T.J."/>
            <person name="Stajich J.E."/>
            <person name="Kubicek C.P."/>
            <person name="Chenthamara K."/>
            <person name="Atanasova L."/>
            <person name="Druzhinina I.S."/>
            <person name="Birnbaum S."/>
            <person name="Barribeau S.M."/>
            <person name="Teiling C."/>
            <person name="Suen G."/>
            <person name="Currie C."/>
            <person name="Gerardo N.M."/>
        </authorList>
    </citation>
    <scope>NUCLEOTIDE SEQUENCE [LARGE SCALE GENOMIC DNA]</scope>
</reference>
<feature type="region of interest" description="Disordered" evidence="1">
    <location>
        <begin position="618"/>
        <end position="647"/>
    </location>
</feature>
<dbReference type="PROSITE" id="PS50105">
    <property type="entry name" value="SAM_DOMAIN"/>
    <property type="match status" value="1"/>
</dbReference>
<name>A0A0M9VTM0_ESCWE</name>
<gene>
    <name evidence="4" type="ORF">ESCO_000861</name>
</gene>
<dbReference type="EMBL" id="LGSR01000020">
    <property type="protein sequence ID" value="KOS18952.1"/>
    <property type="molecule type" value="Genomic_DNA"/>
</dbReference>
<dbReference type="Proteomes" id="UP000053831">
    <property type="component" value="Unassembled WGS sequence"/>
</dbReference>
<feature type="region of interest" description="Disordered" evidence="1">
    <location>
        <begin position="502"/>
        <end position="600"/>
    </location>
</feature>
<comment type="caution">
    <text evidence="4">The sequence shown here is derived from an EMBL/GenBank/DDBJ whole genome shotgun (WGS) entry which is preliminary data.</text>
</comment>
<dbReference type="CDD" id="cd09535">
    <property type="entry name" value="SAM_BOI-like_fungal"/>
    <property type="match status" value="1"/>
</dbReference>
<dbReference type="Gene3D" id="1.10.150.50">
    <property type="entry name" value="Transcription Factor, Ets-1"/>
    <property type="match status" value="1"/>
</dbReference>
<protein>
    <submittedName>
        <fullName evidence="4">Protein pob1</fullName>
    </submittedName>
</protein>
<feature type="compositionally biased region" description="Basic and acidic residues" evidence="1">
    <location>
        <begin position="211"/>
        <end position="231"/>
    </location>
</feature>
<dbReference type="PROSITE" id="PS50003">
    <property type="entry name" value="PH_DOMAIN"/>
    <property type="match status" value="1"/>
</dbReference>
<feature type="compositionally biased region" description="Polar residues" evidence="1">
    <location>
        <begin position="581"/>
        <end position="590"/>
    </location>
</feature>
<dbReference type="OrthoDB" id="422827at2759"/>
<feature type="compositionally biased region" description="Polar residues" evidence="1">
    <location>
        <begin position="102"/>
        <end position="121"/>
    </location>
</feature>
<dbReference type="AlphaFoldDB" id="A0A0M9VTM0"/>
<sequence length="805" mass="89992">MPTHIRIMCAPRLTQYQFNSTQDYASFQSGESWSYREMRQKEISRDTFFSLKHEPQQFRPISVATEFVDTDWDEEEDIESDPEENSPRASLQSVPLGFVDTPAQSQSQSHFSRRGSPSQYTDAKLDLSGLPSWTPYMVAQSMLNSGIDPAVSERFILNDINGEILITLKFEDLRELDIHSFGIRKNVWQQIQALKDSQTASPRPPTPIEDAPSREAQREVNECNDATTRRDTGRRRRQPTPDDTVTPMESVSIIGIEQVIPKPHSCPKGENCSKWKKQQRLIEDFRKANPHIDMNASGAVMIYGDAGNPETARALNPHEIAMPFSSSVPSMVASSDVMGPGGLTPLQYYQETALRQFQAARDPQEGVRQFLNFHNQLGDEIPLTPPFEMTSTGQPLQGLRHLPKLSIPEKPQIARPRVPSRVANSSPQPPQPPQPNQPLHHHHQPQPQQRQSSPLQHEFVPYRMEKGNPLSPELETTQNPYRFGTPFSEFDVPVTSVPLGPVARETSQSVPPDMNYRMPSNNGHFRSQSRASGRRPSFVVLPSLDENKPAGISPKSTTSSSSMTTTNTTSPRTASPKFPSRPQQTTSTPAQAPPRFNYPWSPERTAYEQAVPPMAMLRSSSAEEARTAANGTSAEPANPGVTFQGPMKKRKTRMLRHEWQDGYFSLKGTRLNMHKDAQQMDRTLEYVDIDDYAIACSSAASTSKLSAAFKAVTISHDRKKSDPVGAFSFQLIPQDKNSLRFRKRESSISGPAGAPAEGVNGTGKTHHFAVKSRDDRIDWMRELMLAKAHKQKGEGFEISVNGNMI</sequence>
<keyword evidence="5" id="KW-1185">Reference proteome</keyword>
<feature type="region of interest" description="Disordered" evidence="1">
    <location>
        <begin position="195"/>
        <end position="247"/>
    </location>
</feature>
<dbReference type="SUPFAM" id="SSF50729">
    <property type="entry name" value="PH domain-like"/>
    <property type="match status" value="1"/>
</dbReference>
<dbReference type="SMART" id="SM00454">
    <property type="entry name" value="SAM"/>
    <property type="match status" value="1"/>
</dbReference>
<feature type="domain" description="SAM" evidence="3">
    <location>
        <begin position="133"/>
        <end position="197"/>
    </location>
</feature>
<evidence type="ECO:0000259" key="3">
    <source>
        <dbReference type="PROSITE" id="PS50105"/>
    </source>
</evidence>
<dbReference type="InterPro" id="IPR001849">
    <property type="entry name" value="PH_domain"/>
</dbReference>
<accession>A0A0M9VTM0</accession>
<dbReference type="InterPro" id="IPR001660">
    <property type="entry name" value="SAM"/>
</dbReference>
<proteinExistence type="predicted"/>
<feature type="domain" description="PH" evidence="2">
    <location>
        <begin position="640"/>
        <end position="788"/>
    </location>
</feature>
<evidence type="ECO:0000313" key="5">
    <source>
        <dbReference type="Proteomes" id="UP000053831"/>
    </source>
</evidence>